<evidence type="ECO:0008006" key="3">
    <source>
        <dbReference type="Google" id="ProtNLM"/>
    </source>
</evidence>
<dbReference type="SUPFAM" id="SSF50475">
    <property type="entry name" value="FMN-binding split barrel"/>
    <property type="match status" value="1"/>
</dbReference>
<dbReference type="InterPro" id="IPR012349">
    <property type="entry name" value="Split_barrel_FMN-bd"/>
</dbReference>
<dbReference type="Proteomes" id="UP000183371">
    <property type="component" value="Unassembled WGS sequence"/>
</dbReference>
<protein>
    <recommendedName>
        <fullName evidence="3">Nitroimidazol reductase NimA, pyridoxamine 5'-phosphate oxidase superfamily</fullName>
    </recommendedName>
</protein>
<dbReference type="InterPro" id="IPR024747">
    <property type="entry name" value="Pyridox_Oxase-rel"/>
</dbReference>
<reference evidence="2" key="1">
    <citation type="submission" date="2016-10" db="EMBL/GenBank/DDBJ databases">
        <authorList>
            <person name="Varghese N."/>
            <person name="Submissions S."/>
        </authorList>
    </citation>
    <scope>NUCLEOTIDE SEQUENCE [LARGE SCALE GENOMIC DNA]</scope>
    <source>
        <strain evidence="2">DSM 17465</strain>
    </source>
</reference>
<name>A0A1I6ZFI2_9HYPH</name>
<dbReference type="Pfam" id="PF12900">
    <property type="entry name" value="Pyridox_ox_2"/>
    <property type="match status" value="1"/>
</dbReference>
<dbReference type="PANTHER" id="PTHR34071:SF2">
    <property type="entry name" value="FLAVIN-NUCLEOTIDE-BINDING PROTEIN"/>
    <property type="match status" value="1"/>
</dbReference>
<organism evidence="1 2">
    <name type="scientific">Pseudovibrio denitrificans</name>
    <dbReference type="NCBI Taxonomy" id="258256"/>
    <lineage>
        <taxon>Bacteria</taxon>
        <taxon>Pseudomonadati</taxon>
        <taxon>Pseudomonadota</taxon>
        <taxon>Alphaproteobacteria</taxon>
        <taxon>Hyphomicrobiales</taxon>
        <taxon>Stappiaceae</taxon>
        <taxon>Pseudovibrio</taxon>
    </lineage>
</organism>
<evidence type="ECO:0000313" key="1">
    <source>
        <dbReference type="EMBL" id="SFT61460.1"/>
    </source>
</evidence>
<dbReference type="AlphaFoldDB" id="A0A1I6ZFI2"/>
<sequence>MTAEMTLEAAPTTKTREAKPPKFARVRTSLRADYDWDTILPILESSLVAHVGFLDEDRPMVIPMAFAVMDRTIYIHGAKAARIVKKMSKDSKVCLTFTNVDGIVAARSAFHHSVNYRTAIIHGTARLVTDHQEAWDSLKAITEHLLPGRWDEVRPMTEKEQISTGVIAIEIEHASAKIRQGGPVDDTEDYALPLWAGVIPVTTSLGKPIDDGKVLDGVKLPASPANAARKFA</sequence>
<evidence type="ECO:0000313" key="2">
    <source>
        <dbReference type="Proteomes" id="UP000183371"/>
    </source>
</evidence>
<dbReference type="PANTHER" id="PTHR34071">
    <property type="entry name" value="5-NITROIMIDAZOLE ANTIBIOTICS RESISTANCE PROTEIN, NIMA-FAMILY-RELATED PROTEIN-RELATED"/>
    <property type="match status" value="1"/>
</dbReference>
<dbReference type="Gene3D" id="2.30.110.10">
    <property type="entry name" value="Electron Transport, Fmn-binding Protein, Chain A"/>
    <property type="match status" value="1"/>
</dbReference>
<dbReference type="EMBL" id="FPBD01000002">
    <property type="protein sequence ID" value="SFT61460.1"/>
    <property type="molecule type" value="Genomic_DNA"/>
</dbReference>
<accession>A0A1I6ZFI2</accession>
<gene>
    <name evidence="1" type="ORF">SAMN05444141_102306</name>
</gene>
<keyword evidence="2" id="KW-1185">Reference proteome</keyword>
<dbReference type="RefSeq" id="WP_054785225.1">
    <property type="nucleotide sequence ID" value="NZ_FPBD01000002.1"/>
</dbReference>
<proteinExistence type="predicted"/>